<evidence type="ECO:0008006" key="5">
    <source>
        <dbReference type="Google" id="ProtNLM"/>
    </source>
</evidence>
<keyword evidence="4" id="KW-1185">Reference proteome</keyword>
<gene>
    <name evidence="3" type="ORF">IEN85_18485</name>
</gene>
<keyword evidence="2" id="KW-1133">Transmembrane helix</keyword>
<keyword evidence="2" id="KW-0812">Transmembrane</keyword>
<dbReference type="Proteomes" id="UP000622317">
    <property type="component" value="Unassembled WGS sequence"/>
</dbReference>
<evidence type="ECO:0000256" key="1">
    <source>
        <dbReference type="SAM" id="MobiDB-lite"/>
    </source>
</evidence>
<proteinExistence type="predicted"/>
<sequence>MNALEKRLQKSKRNPITFLGGAMLAAIVFLSMGVTQLGIDFTPPEEPAPITEFHLPPPPPPPPAKVPPKKTQVSISFNLPATSGPADVPLGFLDVDFGLTPKKLTQNSVNVAETIENFETDGIEDLAVYDYKDVTEKPSVSYRPNLSIPGKLIANTTKPVPFTYICRIDLRGRATDIHIIDTPYPAAIPLIVEFVRGHRFKVAKKDGKPVQCIVRRKGTYIPSSNKSPFSI</sequence>
<dbReference type="EMBL" id="JACYFG010000042">
    <property type="protein sequence ID" value="MBD5781495.1"/>
    <property type="molecule type" value="Genomic_DNA"/>
</dbReference>
<dbReference type="AlphaFoldDB" id="A0A927FBU8"/>
<reference evidence="3" key="1">
    <citation type="submission" date="2020-09" db="EMBL/GenBank/DDBJ databases">
        <title>Pelagicoccus enzymogenes sp. nov. with an EPS production, isolated from marine sediment.</title>
        <authorList>
            <person name="Feng X."/>
        </authorList>
    </citation>
    <scope>NUCLEOTIDE SEQUENCE</scope>
    <source>
        <strain evidence="3">NFK12</strain>
    </source>
</reference>
<feature type="transmembrane region" description="Helical" evidence="2">
    <location>
        <begin position="16"/>
        <end position="39"/>
    </location>
</feature>
<evidence type="ECO:0000313" key="4">
    <source>
        <dbReference type="Proteomes" id="UP000622317"/>
    </source>
</evidence>
<dbReference type="RefSeq" id="WP_191618593.1">
    <property type="nucleotide sequence ID" value="NZ_JACYFG010000042.1"/>
</dbReference>
<accession>A0A927FBU8</accession>
<evidence type="ECO:0000256" key="2">
    <source>
        <dbReference type="SAM" id="Phobius"/>
    </source>
</evidence>
<feature type="compositionally biased region" description="Pro residues" evidence="1">
    <location>
        <begin position="55"/>
        <end position="66"/>
    </location>
</feature>
<name>A0A927FBU8_9BACT</name>
<protein>
    <recommendedName>
        <fullName evidence="5">Protein TonB</fullName>
    </recommendedName>
</protein>
<evidence type="ECO:0000313" key="3">
    <source>
        <dbReference type="EMBL" id="MBD5781495.1"/>
    </source>
</evidence>
<comment type="caution">
    <text evidence="3">The sequence shown here is derived from an EMBL/GenBank/DDBJ whole genome shotgun (WGS) entry which is preliminary data.</text>
</comment>
<keyword evidence="2" id="KW-0472">Membrane</keyword>
<feature type="region of interest" description="Disordered" evidence="1">
    <location>
        <begin position="45"/>
        <end position="70"/>
    </location>
</feature>
<organism evidence="3 4">
    <name type="scientific">Pelagicoccus enzymogenes</name>
    <dbReference type="NCBI Taxonomy" id="2773457"/>
    <lineage>
        <taxon>Bacteria</taxon>
        <taxon>Pseudomonadati</taxon>
        <taxon>Verrucomicrobiota</taxon>
        <taxon>Opitutia</taxon>
        <taxon>Puniceicoccales</taxon>
        <taxon>Pelagicoccaceae</taxon>
        <taxon>Pelagicoccus</taxon>
    </lineage>
</organism>